<proteinExistence type="inferred from homology"/>
<keyword evidence="9 13" id="KW-0418">Kinase</keyword>
<comment type="catalytic activity">
    <reaction evidence="13">
        <text>a lipid A disaccharide + ATP = a lipid IVA + ADP + H(+)</text>
        <dbReference type="Rhea" id="RHEA:67840"/>
        <dbReference type="ChEBI" id="CHEBI:15378"/>
        <dbReference type="ChEBI" id="CHEBI:30616"/>
        <dbReference type="ChEBI" id="CHEBI:176343"/>
        <dbReference type="ChEBI" id="CHEBI:176425"/>
        <dbReference type="ChEBI" id="CHEBI:456216"/>
        <dbReference type="EC" id="2.7.1.130"/>
    </reaction>
</comment>
<comment type="caution">
    <text evidence="14">The sequence shown here is derived from an EMBL/GenBank/DDBJ whole genome shotgun (WGS) entry which is preliminary data.</text>
</comment>
<evidence type="ECO:0000256" key="10">
    <source>
        <dbReference type="ARBA" id="ARBA00022840"/>
    </source>
</evidence>
<name>A0ABP8I8G1_9GAMM</name>
<evidence type="ECO:0000256" key="6">
    <source>
        <dbReference type="ARBA" id="ARBA00022556"/>
    </source>
</evidence>
<keyword evidence="10 13" id="KW-0067">ATP-binding</keyword>
<dbReference type="NCBIfam" id="TIGR00682">
    <property type="entry name" value="lpxK"/>
    <property type="match status" value="1"/>
</dbReference>
<organism evidence="14 15">
    <name type="scientific">Kangiella taiwanensis</name>
    <dbReference type="NCBI Taxonomy" id="1079179"/>
    <lineage>
        <taxon>Bacteria</taxon>
        <taxon>Pseudomonadati</taxon>
        <taxon>Pseudomonadota</taxon>
        <taxon>Gammaproteobacteria</taxon>
        <taxon>Kangiellales</taxon>
        <taxon>Kangiellaceae</taxon>
        <taxon>Kangiella</taxon>
    </lineage>
</organism>
<evidence type="ECO:0000256" key="11">
    <source>
        <dbReference type="ARBA" id="ARBA00023098"/>
    </source>
</evidence>
<evidence type="ECO:0000313" key="15">
    <source>
        <dbReference type="Proteomes" id="UP001501294"/>
    </source>
</evidence>
<dbReference type="PANTHER" id="PTHR42724:SF1">
    <property type="entry name" value="TETRAACYLDISACCHARIDE 4'-KINASE, MITOCHONDRIAL-RELATED"/>
    <property type="match status" value="1"/>
</dbReference>
<reference evidence="15" key="1">
    <citation type="journal article" date="2019" name="Int. J. Syst. Evol. Microbiol.">
        <title>The Global Catalogue of Microorganisms (GCM) 10K type strain sequencing project: providing services to taxonomists for standard genome sequencing and annotation.</title>
        <authorList>
            <consortium name="The Broad Institute Genomics Platform"/>
            <consortium name="The Broad Institute Genome Sequencing Center for Infectious Disease"/>
            <person name="Wu L."/>
            <person name="Ma J."/>
        </authorList>
    </citation>
    <scope>NUCLEOTIDE SEQUENCE [LARGE SCALE GENOMIC DNA]</scope>
    <source>
        <strain evidence="15">JCM 17727</strain>
    </source>
</reference>
<dbReference type="EC" id="2.7.1.130" evidence="3 13"/>
<gene>
    <name evidence="13 14" type="primary">lpxK</name>
    <name evidence="14" type="ORF">GCM10023150_22060</name>
</gene>
<evidence type="ECO:0000256" key="7">
    <source>
        <dbReference type="ARBA" id="ARBA00022679"/>
    </source>
</evidence>
<evidence type="ECO:0000256" key="2">
    <source>
        <dbReference type="ARBA" id="ARBA00004870"/>
    </source>
</evidence>
<dbReference type="PANTHER" id="PTHR42724">
    <property type="entry name" value="TETRAACYLDISACCHARIDE 4'-KINASE"/>
    <property type="match status" value="1"/>
</dbReference>
<evidence type="ECO:0000313" key="14">
    <source>
        <dbReference type="EMBL" id="GAA4353441.1"/>
    </source>
</evidence>
<keyword evidence="5 13" id="KW-0444">Lipid biosynthesis</keyword>
<protein>
    <recommendedName>
        <fullName evidence="4 13">Tetraacyldisaccharide 4'-kinase</fullName>
        <ecNumber evidence="3 13">2.7.1.130</ecNumber>
    </recommendedName>
    <alternativeName>
        <fullName evidence="12 13">Lipid A 4'-kinase</fullName>
    </alternativeName>
</protein>
<comment type="similarity">
    <text evidence="13">Belongs to the LpxK family.</text>
</comment>
<evidence type="ECO:0000256" key="8">
    <source>
        <dbReference type="ARBA" id="ARBA00022741"/>
    </source>
</evidence>
<evidence type="ECO:0000256" key="3">
    <source>
        <dbReference type="ARBA" id="ARBA00012071"/>
    </source>
</evidence>
<evidence type="ECO:0000256" key="4">
    <source>
        <dbReference type="ARBA" id="ARBA00016436"/>
    </source>
</evidence>
<keyword evidence="11 13" id="KW-0443">Lipid metabolism</keyword>
<dbReference type="Proteomes" id="UP001501294">
    <property type="component" value="Unassembled WGS sequence"/>
</dbReference>
<evidence type="ECO:0000256" key="12">
    <source>
        <dbReference type="ARBA" id="ARBA00029757"/>
    </source>
</evidence>
<evidence type="ECO:0000256" key="9">
    <source>
        <dbReference type="ARBA" id="ARBA00022777"/>
    </source>
</evidence>
<dbReference type="InterPro" id="IPR027417">
    <property type="entry name" value="P-loop_NTPase"/>
</dbReference>
<evidence type="ECO:0000256" key="5">
    <source>
        <dbReference type="ARBA" id="ARBA00022516"/>
    </source>
</evidence>
<keyword evidence="15" id="KW-1185">Reference proteome</keyword>
<evidence type="ECO:0000256" key="1">
    <source>
        <dbReference type="ARBA" id="ARBA00002274"/>
    </source>
</evidence>
<dbReference type="Pfam" id="PF02606">
    <property type="entry name" value="LpxK"/>
    <property type="match status" value="1"/>
</dbReference>
<dbReference type="HAMAP" id="MF_00409">
    <property type="entry name" value="LpxK"/>
    <property type="match status" value="1"/>
</dbReference>
<dbReference type="InterPro" id="IPR003758">
    <property type="entry name" value="LpxK"/>
</dbReference>
<keyword evidence="6 13" id="KW-0441">Lipid A biosynthesis</keyword>
<feature type="binding site" evidence="13">
    <location>
        <begin position="34"/>
        <end position="41"/>
    </location>
    <ligand>
        <name>ATP</name>
        <dbReference type="ChEBI" id="CHEBI:30616"/>
    </ligand>
</feature>
<sequence length="288" mass="31833">MLRGVVFIRQIFYRFGIFKSTQLSKPVVVIGNINVGGTGKTPLSIYILQWLQSEGYQPGLVTRGYGGTAENHPLVLDDDTSPEICGDEPYLIFHKTNAPIVVDPNRARGGQKLIELGCDIVICDDGLQHYALKRDLEVAVVDSKRGLGNGWLMPMGPLREPPSRLKTVDMIIRNGESMTLKPLPIEGVGHNTTMSASVVDAVAAIGHPQRFFDTLKSVGLEVIPHSFPDHHQYSAEDFTGMTGPIVMTEKDAVKCHHIADSRMYYLPVETELSNEAADELQRRLLELL</sequence>
<dbReference type="SUPFAM" id="SSF52540">
    <property type="entry name" value="P-loop containing nucleoside triphosphate hydrolases"/>
    <property type="match status" value="1"/>
</dbReference>
<evidence type="ECO:0000256" key="13">
    <source>
        <dbReference type="HAMAP-Rule" id="MF_00409"/>
    </source>
</evidence>
<comment type="function">
    <text evidence="1 13">Transfers the gamma-phosphate of ATP to the 4'-position of a tetraacyldisaccharide 1-phosphate intermediate (termed DS-1-P) to form tetraacyldisaccharide 1,4'-bis-phosphate (lipid IVA).</text>
</comment>
<comment type="pathway">
    <text evidence="2 13">Glycolipid biosynthesis; lipid IV(A) biosynthesis; lipid IV(A) from (3R)-3-hydroxytetradecanoyl-[acyl-carrier-protein] and UDP-N-acetyl-alpha-D-glucosamine: step 6/6.</text>
</comment>
<keyword evidence="8 13" id="KW-0547">Nucleotide-binding</keyword>
<keyword evidence="7 13" id="KW-0808">Transferase</keyword>
<accession>A0ABP8I8G1</accession>
<dbReference type="EMBL" id="BAABFU010000003">
    <property type="protein sequence ID" value="GAA4353441.1"/>
    <property type="molecule type" value="Genomic_DNA"/>
</dbReference>